<organism evidence="1 2">
    <name type="scientific">Microbacterium aerolatum</name>
    <dbReference type="NCBI Taxonomy" id="153731"/>
    <lineage>
        <taxon>Bacteria</taxon>
        <taxon>Bacillati</taxon>
        <taxon>Actinomycetota</taxon>
        <taxon>Actinomycetes</taxon>
        <taxon>Micrococcales</taxon>
        <taxon>Microbacteriaceae</taxon>
        <taxon>Microbacterium</taxon>
    </lineage>
</organism>
<comment type="caution">
    <text evidence="1">The sequence shown here is derived from an EMBL/GenBank/DDBJ whole genome shotgun (WGS) entry which is preliminary data.</text>
</comment>
<name>A0A511AH72_9MICO</name>
<protein>
    <submittedName>
        <fullName evidence="1">Uncharacterized protein</fullName>
    </submittedName>
</protein>
<sequence length="158" mass="17353">MSDEPAGWTEEDDAMVTYESLPDWHPSLFVDVFRTGLDMEQANASELLGCAFVTPESLGTWEDFSRARSVFSSGLKISTTALFGIGAPDVAYVRLVETDAYLNDDIDAVPATMHVTLVWRPEIAVVPISSWRIHHLGEAIEPTLVPRTAAGFDPRTQA</sequence>
<dbReference type="OrthoDB" id="4935397at2"/>
<dbReference type="EMBL" id="BJUW01000014">
    <property type="protein sequence ID" value="GEK87488.1"/>
    <property type="molecule type" value="Genomic_DNA"/>
</dbReference>
<keyword evidence="2" id="KW-1185">Reference proteome</keyword>
<evidence type="ECO:0000313" key="2">
    <source>
        <dbReference type="Proteomes" id="UP000321225"/>
    </source>
</evidence>
<dbReference type="AlphaFoldDB" id="A0A511AH72"/>
<accession>A0A511AH72</accession>
<reference evidence="1 2" key="1">
    <citation type="submission" date="2019-07" db="EMBL/GenBank/DDBJ databases">
        <title>Whole genome shotgun sequence of Microbacterium aerolatum NBRC 103071.</title>
        <authorList>
            <person name="Hosoyama A."/>
            <person name="Uohara A."/>
            <person name="Ohji S."/>
            <person name="Ichikawa N."/>
        </authorList>
    </citation>
    <scope>NUCLEOTIDE SEQUENCE [LARGE SCALE GENOMIC DNA]</scope>
    <source>
        <strain evidence="1 2">NBRC 103071</strain>
    </source>
</reference>
<proteinExistence type="predicted"/>
<dbReference type="Proteomes" id="UP000321225">
    <property type="component" value="Unassembled WGS sequence"/>
</dbReference>
<gene>
    <name evidence="1" type="ORF">MAE01_26640</name>
</gene>
<evidence type="ECO:0000313" key="1">
    <source>
        <dbReference type="EMBL" id="GEK87488.1"/>
    </source>
</evidence>
<dbReference type="RefSeq" id="WP_147040166.1">
    <property type="nucleotide sequence ID" value="NZ_BJUW01000014.1"/>
</dbReference>